<dbReference type="InterPro" id="IPR001647">
    <property type="entry name" value="HTH_TetR"/>
</dbReference>
<dbReference type="Proteomes" id="UP000587760">
    <property type="component" value="Unassembled WGS sequence"/>
</dbReference>
<proteinExistence type="predicted"/>
<reference evidence="6 7" key="1">
    <citation type="submission" date="2020-08" db="EMBL/GenBank/DDBJ databases">
        <title>Genomic Encyclopedia of Type Strains, Phase IV (KMG-IV): sequencing the most valuable type-strain genomes for metagenomic binning, comparative biology and taxonomic classification.</title>
        <authorList>
            <person name="Goeker M."/>
        </authorList>
    </citation>
    <scope>NUCLEOTIDE SEQUENCE [LARGE SCALE GENOMIC DNA]</scope>
    <source>
        <strain evidence="6 7">DSM 2461</strain>
    </source>
</reference>
<gene>
    <name evidence="6" type="ORF">HNR50_003418</name>
</gene>
<dbReference type="SUPFAM" id="SSF46689">
    <property type="entry name" value="Homeodomain-like"/>
    <property type="match status" value="1"/>
</dbReference>
<protein>
    <submittedName>
        <fullName evidence="6">TetR/AcrR family transcriptional repressor of nem operon</fullName>
    </submittedName>
</protein>
<dbReference type="AlphaFoldDB" id="A0A841RGV0"/>
<keyword evidence="2 4" id="KW-0238">DNA-binding</keyword>
<dbReference type="PANTHER" id="PTHR47506:SF6">
    <property type="entry name" value="HTH-TYPE TRANSCRIPTIONAL REPRESSOR NEMR"/>
    <property type="match status" value="1"/>
</dbReference>
<keyword evidence="7" id="KW-1185">Reference proteome</keyword>
<evidence type="ECO:0000256" key="4">
    <source>
        <dbReference type="PROSITE-ProRule" id="PRU00335"/>
    </source>
</evidence>
<evidence type="ECO:0000259" key="5">
    <source>
        <dbReference type="PROSITE" id="PS50977"/>
    </source>
</evidence>
<evidence type="ECO:0000313" key="6">
    <source>
        <dbReference type="EMBL" id="MBB6481738.1"/>
    </source>
</evidence>
<dbReference type="Pfam" id="PF00440">
    <property type="entry name" value="TetR_N"/>
    <property type="match status" value="1"/>
</dbReference>
<evidence type="ECO:0000256" key="2">
    <source>
        <dbReference type="ARBA" id="ARBA00023125"/>
    </source>
</evidence>
<dbReference type="Pfam" id="PF16925">
    <property type="entry name" value="TetR_C_13"/>
    <property type="match status" value="1"/>
</dbReference>
<dbReference type="PROSITE" id="PS50977">
    <property type="entry name" value="HTH_TETR_2"/>
    <property type="match status" value="1"/>
</dbReference>
<keyword evidence="1" id="KW-0805">Transcription regulation</keyword>
<name>A0A841RGV0_9SPIO</name>
<dbReference type="EMBL" id="JACHGJ010000007">
    <property type="protein sequence ID" value="MBB6481738.1"/>
    <property type="molecule type" value="Genomic_DNA"/>
</dbReference>
<feature type="DNA-binding region" description="H-T-H motif" evidence="4">
    <location>
        <begin position="27"/>
        <end position="46"/>
    </location>
</feature>
<keyword evidence="3" id="KW-0804">Transcription</keyword>
<dbReference type="RefSeq" id="WP_184747970.1">
    <property type="nucleotide sequence ID" value="NZ_JACHGJ010000007.1"/>
</dbReference>
<dbReference type="InterPro" id="IPR011075">
    <property type="entry name" value="TetR_C"/>
</dbReference>
<evidence type="ECO:0000313" key="7">
    <source>
        <dbReference type="Proteomes" id="UP000587760"/>
    </source>
</evidence>
<organism evidence="6 7">
    <name type="scientific">Spirochaeta isovalerica</name>
    <dbReference type="NCBI Taxonomy" id="150"/>
    <lineage>
        <taxon>Bacteria</taxon>
        <taxon>Pseudomonadati</taxon>
        <taxon>Spirochaetota</taxon>
        <taxon>Spirochaetia</taxon>
        <taxon>Spirochaetales</taxon>
        <taxon>Spirochaetaceae</taxon>
        <taxon>Spirochaeta</taxon>
    </lineage>
</organism>
<dbReference type="InterPro" id="IPR009057">
    <property type="entry name" value="Homeodomain-like_sf"/>
</dbReference>
<evidence type="ECO:0000256" key="3">
    <source>
        <dbReference type="ARBA" id="ARBA00023163"/>
    </source>
</evidence>
<comment type="caution">
    <text evidence="6">The sequence shown here is derived from an EMBL/GenBank/DDBJ whole genome shotgun (WGS) entry which is preliminary data.</text>
</comment>
<accession>A0A841RGV0</accession>
<dbReference type="Gene3D" id="1.10.357.10">
    <property type="entry name" value="Tetracycline Repressor, domain 2"/>
    <property type="match status" value="1"/>
</dbReference>
<feature type="domain" description="HTH tetR-type" evidence="5">
    <location>
        <begin position="4"/>
        <end position="64"/>
    </location>
</feature>
<dbReference type="GO" id="GO:0003677">
    <property type="term" value="F:DNA binding"/>
    <property type="evidence" value="ECO:0007669"/>
    <property type="project" value="UniProtKB-UniRule"/>
</dbReference>
<sequence length="193" mass="22435">MKNNNTKEHILNRGLAVVREKGFKNTGISEILKSASVPKGSFYYYFESKSDFGIELLDYAARSFFKEIESHFSGKIPPLKRIETFFDDQIDQLRDSPCHCDCLFGKLSQEMTDEDPRFREELKNIFDSWLKYFSEALLEAEKNGEITLRYSADSLARFILSGWEGALLQSKLLQSVQPLVEFRMIFLSMIREK</sequence>
<dbReference type="PANTHER" id="PTHR47506">
    <property type="entry name" value="TRANSCRIPTIONAL REGULATORY PROTEIN"/>
    <property type="match status" value="1"/>
</dbReference>
<evidence type="ECO:0000256" key="1">
    <source>
        <dbReference type="ARBA" id="ARBA00023015"/>
    </source>
</evidence>
<dbReference type="SUPFAM" id="SSF48498">
    <property type="entry name" value="Tetracyclin repressor-like, C-terminal domain"/>
    <property type="match status" value="1"/>
</dbReference>
<dbReference type="InterPro" id="IPR036271">
    <property type="entry name" value="Tet_transcr_reg_TetR-rel_C_sf"/>
</dbReference>